<evidence type="ECO:0000313" key="2">
    <source>
        <dbReference type="EMBL" id="WBL35086.1"/>
    </source>
</evidence>
<dbReference type="Pfam" id="PF13453">
    <property type="entry name" value="Zn_ribbon_TFIIB"/>
    <property type="match status" value="1"/>
</dbReference>
<dbReference type="InterPro" id="IPR027392">
    <property type="entry name" value="TF_Znf"/>
</dbReference>
<organism evidence="2 3">
    <name type="scientific">Tepidiforma flava</name>
    <dbReference type="NCBI Taxonomy" id="3004094"/>
    <lineage>
        <taxon>Bacteria</taxon>
        <taxon>Bacillati</taxon>
        <taxon>Chloroflexota</taxon>
        <taxon>Tepidiformia</taxon>
        <taxon>Tepidiformales</taxon>
        <taxon>Tepidiformaceae</taxon>
        <taxon>Tepidiforma</taxon>
    </lineage>
</organism>
<name>A0ABY7M3C4_9CHLR</name>
<dbReference type="EMBL" id="CP115149">
    <property type="protein sequence ID" value="WBL35086.1"/>
    <property type="molecule type" value="Genomic_DNA"/>
</dbReference>
<feature type="domain" description="Transcription factor zinc-finger" evidence="1">
    <location>
        <begin position="121"/>
        <end position="156"/>
    </location>
</feature>
<keyword evidence="3" id="KW-1185">Reference proteome</keyword>
<accession>A0ABY7M3C4</accession>
<dbReference type="RefSeq" id="WP_270055614.1">
    <property type="nucleotide sequence ID" value="NZ_CP115149.1"/>
</dbReference>
<evidence type="ECO:0000259" key="1">
    <source>
        <dbReference type="Pfam" id="PF13453"/>
    </source>
</evidence>
<protein>
    <submittedName>
        <fullName evidence="2">Zf-TFIIB domain-containing protein</fullName>
    </submittedName>
</protein>
<dbReference type="Proteomes" id="UP001212803">
    <property type="component" value="Chromosome"/>
</dbReference>
<gene>
    <name evidence="2" type="ORF">O0235_09835</name>
</gene>
<reference evidence="2 3" key="1">
    <citation type="journal article" date="2023" name="ISME J.">
        <title>Thermophilic Dehalococcoidia with unusual traits shed light on an unexpected past.</title>
        <authorList>
            <person name="Palmer M."/>
            <person name="Covington J.K."/>
            <person name="Zhou E.M."/>
            <person name="Thomas S.C."/>
            <person name="Habib N."/>
            <person name="Seymour C.O."/>
            <person name="Lai D."/>
            <person name="Johnston J."/>
            <person name="Hashimi A."/>
            <person name="Jiao J.Y."/>
            <person name="Muok A.R."/>
            <person name="Liu L."/>
            <person name="Xian W.D."/>
            <person name="Zhi X.Y."/>
            <person name="Li M.M."/>
            <person name="Silva L.P."/>
            <person name="Bowen B.P."/>
            <person name="Louie K."/>
            <person name="Briegel A."/>
            <person name="Pett-Ridge J."/>
            <person name="Weber P.K."/>
            <person name="Tocheva E.I."/>
            <person name="Woyke T."/>
            <person name="Northen T.R."/>
            <person name="Mayali X."/>
            <person name="Li W.J."/>
            <person name="Hedlund B.P."/>
        </authorList>
    </citation>
    <scope>NUCLEOTIDE SEQUENCE [LARGE SCALE GENOMIC DNA]</scope>
    <source>
        <strain evidence="2 3">YIM 72310</strain>
    </source>
</reference>
<proteinExistence type="predicted"/>
<evidence type="ECO:0000313" key="3">
    <source>
        <dbReference type="Proteomes" id="UP001212803"/>
    </source>
</evidence>
<sequence length="204" mass="20553">MPSLEDLDAAWVAAARQRAAAGAWERAPGEVFAALAEAPRAARPAGAPACPSCPGRPPLTPYRRAGSPAAPPIQCCDACHGAWVPDAALAAGLDLAELPAGAPGREAGPLPAADIPASRPCPSCTRPMEPLPAGPAALDRCPGCRATWFDTGELARVFGIQSAPPGPPGGDVDAANAPAAAWQIALDLAMTLLLPAGLRSLRGR</sequence>